<feature type="region of interest" description="Disordered" evidence="1">
    <location>
        <begin position="231"/>
        <end position="365"/>
    </location>
</feature>
<name>A0A6A6BA28_9PEZI</name>
<dbReference type="EMBL" id="ML995490">
    <property type="protein sequence ID" value="KAF2140223.1"/>
    <property type="molecule type" value="Genomic_DNA"/>
</dbReference>
<dbReference type="AlphaFoldDB" id="A0A6A6BA28"/>
<evidence type="ECO:0000256" key="1">
    <source>
        <dbReference type="SAM" id="MobiDB-lite"/>
    </source>
</evidence>
<feature type="compositionally biased region" description="Pro residues" evidence="1">
    <location>
        <begin position="54"/>
        <end position="68"/>
    </location>
</feature>
<dbReference type="RefSeq" id="XP_033395936.1">
    <property type="nucleotide sequence ID" value="XM_033542248.1"/>
</dbReference>
<proteinExistence type="predicted"/>
<evidence type="ECO:0000313" key="2">
    <source>
        <dbReference type="EMBL" id="KAF2140223.1"/>
    </source>
</evidence>
<accession>A0A6A6BA28</accession>
<feature type="compositionally biased region" description="Low complexity" evidence="1">
    <location>
        <begin position="155"/>
        <end position="165"/>
    </location>
</feature>
<feature type="region of interest" description="Disordered" evidence="1">
    <location>
        <begin position="393"/>
        <end position="423"/>
    </location>
</feature>
<dbReference type="OrthoDB" id="3546893at2759"/>
<feature type="compositionally biased region" description="Basic and acidic residues" evidence="1">
    <location>
        <begin position="175"/>
        <end position="186"/>
    </location>
</feature>
<organism evidence="2 3">
    <name type="scientific">Aplosporella prunicola CBS 121167</name>
    <dbReference type="NCBI Taxonomy" id="1176127"/>
    <lineage>
        <taxon>Eukaryota</taxon>
        <taxon>Fungi</taxon>
        <taxon>Dikarya</taxon>
        <taxon>Ascomycota</taxon>
        <taxon>Pezizomycotina</taxon>
        <taxon>Dothideomycetes</taxon>
        <taxon>Dothideomycetes incertae sedis</taxon>
        <taxon>Botryosphaeriales</taxon>
        <taxon>Aplosporellaceae</taxon>
        <taxon>Aplosporella</taxon>
    </lineage>
</organism>
<feature type="compositionally biased region" description="Basic and acidic residues" evidence="1">
    <location>
        <begin position="10"/>
        <end position="32"/>
    </location>
</feature>
<keyword evidence="3" id="KW-1185">Reference proteome</keyword>
<feature type="region of interest" description="Disordered" evidence="1">
    <location>
        <begin position="1"/>
        <end position="39"/>
    </location>
</feature>
<feature type="compositionally biased region" description="Low complexity" evidence="1">
    <location>
        <begin position="284"/>
        <end position="294"/>
    </location>
</feature>
<reference evidence="2" key="1">
    <citation type="journal article" date="2020" name="Stud. Mycol.">
        <title>101 Dothideomycetes genomes: a test case for predicting lifestyles and emergence of pathogens.</title>
        <authorList>
            <person name="Haridas S."/>
            <person name="Albert R."/>
            <person name="Binder M."/>
            <person name="Bloem J."/>
            <person name="Labutti K."/>
            <person name="Salamov A."/>
            <person name="Andreopoulos B."/>
            <person name="Baker S."/>
            <person name="Barry K."/>
            <person name="Bills G."/>
            <person name="Bluhm B."/>
            <person name="Cannon C."/>
            <person name="Castanera R."/>
            <person name="Culley D."/>
            <person name="Daum C."/>
            <person name="Ezra D."/>
            <person name="Gonzalez J."/>
            <person name="Henrissat B."/>
            <person name="Kuo A."/>
            <person name="Liang C."/>
            <person name="Lipzen A."/>
            <person name="Lutzoni F."/>
            <person name="Magnuson J."/>
            <person name="Mondo S."/>
            <person name="Nolan M."/>
            <person name="Ohm R."/>
            <person name="Pangilinan J."/>
            <person name="Park H.-J."/>
            <person name="Ramirez L."/>
            <person name="Alfaro M."/>
            <person name="Sun H."/>
            <person name="Tritt A."/>
            <person name="Yoshinaga Y."/>
            <person name="Zwiers L.-H."/>
            <person name="Turgeon B."/>
            <person name="Goodwin S."/>
            <person name="Spatafora J."/>
            <person name="Crous P."/>
            <person name="Grigoriev I."/>
        </authorList>
    </citation>
    <scope>NUCLEOTIDE SEQUENCE</scope>
    <source>
        <strain evidence="2">CBS 121167</strain>
    </source>
</reference>
<feature type="compositionally biased region" description="Basic residues" evidence="1">
    <location>
        <begin position="344"/>
        <end position="354"/>
    </location>
</feature>
<gene>
    <name evidence="2" type="ORF">K452DRAFT_299603</name>
</gene>
<dbReference type="Proteomes" id="UP000799438">
    <property type="component" value="Unassembled WGS sequence"/>
</dbReference>
<dbReference type="GeneID" id="54299745"/>
<feature type="region of interest" description="Disordered" evidence="1">
    <location>
        <begin position="52"/>
        <end position="186"/>
    </location>
</feature>
<feature type="compositionally biased region" description="Basic residues" evidence="1">
    <location>
        <begin position="295"/>
        <end position="307"/>
    </location>
</feature>
<feature type="compositionally biased region" description="Basic and acidic residues" evidence="1">
    <location>
        <begin position="231"/>
        <end position="242"/>
    </location>
</feature>
<sequence>MSSQVTFAIPHEDERSEKLSTDTVRMSDKSLDYDPNNPTLYYPFLEVASSIQPRPLPEPMGSCPSPPPRHPDHTFDPTQVSPPCSPKTLRPNSSLFGTPLKPRGPRPDPSPPRATSPRSPISKTPKSGDMDGPYALTGLRTKPRRDVRKTVAALRRMNSDANDSSRSSRRYLMMGREKNKVREREDTNTNNEIEGVGLGIGIALGNESCMSFAELAMTGHASIFGSKEYDEGRDSVTGEDHGFWTNNLGSTEQDREKEPNLSSSIMQTPTSKLAQQTAPPPAVPSSAPSSSKTSSHVRKRSHGRHNSRSTSRPQSQSQSQPQSRAQTPSAPSSQPQTPFQKKANAARHSHHRSKSSSTSASAKKHSYVFVDGDLDSDAENRAAGNWGVGTAAAKSASSTSLGVATSALETPAEKRAKRRATGRGVLTPKVQVFVQPPTSDVKATPGSLYDAQGFLK</sequence>
<feature type="compositionally biased region" description="Low complexity" evidence="1">
    <location>
        <begin position="308"/>
        <end position="343"/>
    </location>
</feature>
<evidence type="ECO:0000313" key="3">
    <source>
        <dbReference type="Proteomes" id="UP000799438"/>
    </source>
</evidence>
<protein>
    <submittedName>
        <fullName evidence="2">Uncharacterized protein</fullName>
    </submittedName>
</protein>
<feature type="compositionally biased region" description="Polar residues" evidence="1">
    <location>
        <begin position="260"/>
        <end position="277"/>
    </location>
</feature>